<dbReference type="Pfam" id="PF14765">
    <property type="entry name" value="PS-DH"/>
    <property type="match status" value="1"/>
</dbReference>
<dbReference type="GO" id="GO:1901336">
    <property type="term" value="P:lactone biosynthetic process"/>
    <property type="evidence" value="ECO:0007669"/>
    <property type="project" value="UniProtKB-ARBA"/>
</dbReference>
<proteinExistence type="predicted"/>
<dbReference type="InterPro" id="IPR049552">
    <property type="entry name" value="PKS_DH_N"/>
</dbReference>
<evidence type="ECO:0000256" key="1">
    <source>
        <dbReference type="ARBA" id="ARBA00022450"/>
    </source>
</evidence>
<keyword evidence="4" id="KW-0521">NADP</keyword>
<dbReference type="Pfam" id="PF13602">
    <property type="entry name" value="ADH_zinc_N_2"/>
    <property type="match status" value="1"/>
</dbReference>
<dbReference type="SMART" id="SM00825">
    <property type="entry name" value="PKS_KS"/>
    <property type="match status" value="1"/>
</dbReference>
<dbReference type="InterPro" id="IPR016039">
    <property type="entry name" value="Thiolase-like"/>
</dbReference>
<dbReference type="InterPro" id="IPR013217">
    <property type="entry name" value="Methyltransf_12"/>
</dbReference>
<dbReference type="Pfam" id="PF21089">
    <property type="entry name" value="PKS_DH_N"/>
    <property type="match status" value="1"/>
</dbReference>
<dbReference type="GO" id="GO:0009055">
    <property type="term" value="F:electron transfer activity"/>
    <property type="evidence" value="ECO:0007669"/>
    <property type="project" value="InterPro"/>
</dbReference>
<dbReference type="PROSITE" id="PS00201">
    <property type="entry name" value="FLAVODOXIN"/>
    <property type="match status" value="1"/>
</dbReference>
<evidence type="ECO:0008006" key="15">
    <source>
        <dbReference type="Google" id="ProtNLM"/>
    </source>
</evidence>
<evidence type="ECO:0000256" key="4">
    <source>
        <dbReference type="ARBA" id="ARBA00022857"/>
    </source>
</evidence>
<dbReference type="InterPro" id="IPR057326">
    <property type="entry name" value="KR_dom"/>
</dbReference>
<dbReference type="EMBL" id="MU251359">
    <property type="protein sequence ID" value="KAG9239333.1"/>
    <property type="molecule type" value="Genomic_DNA"/>
</dbReference>
<dbReference type="SMART" id="SM00823">
    <property type="entry name" value="PKS_PP"/>
    <property type="match status" value="1"/>
</dbReference>
<dbReference type="SMART" id="SM00822">
    <property type="entry name" value="PKS_KR"/>
    <property type="match status" value="1"/>
</dbReference>
<dbReference type="SUPFAM" id="SSF51735">
    <property type="entry name" value="NAD(P)-binding Rossmann-fold domains"/>
    <property type="match status" value="2"/>
</dbReference>
<dbReference type="GO" id="GO:0010181">
    <property type="term" value="F:FMN binding"/>
    <property type="evidence" value="ECO:0007669"/>
    <property type="project" value="InterPro"/>
</dbReference>
<dbReference type="PROSITE" id="PS00012">
    <property type="entry name" value="PHOSPHOPANTETHEINE"/>
    <property type="match status" value="1"/>
</dbReference>
<dbReference type="InterPro" id="IPR001227">
    <property type="entry name" value="Ac_transferase_dom_sf"/>
</dbReference>
<dbReference type="InterPro" id="IPR020843">
    <property type="entry name" value="ER"/>
</dbReference>
<dbReference type="SMART" id="SM00827">
    <property type="entry name" value="PKS_AT"/>
    <property type="match status" value="1"/>
</dbReference>
<feature type="domain" description="Carrier" evidence="10">
    <location>
        <begin position="2505"/>
        <end position="2582"/>
    </location>
</feature>
<dbReference type="CDD" id="cd00833">
    <property type="entry name" value="PKS"/>
    <property type="match status" value="1"/>
</dbReference>
<dbReference type="InterPro" id="IPR018201">
    <property type="entry name" value="Ketoacyl_synth_AS"/>
</dbReference>
<dbReference type="PROSITE" id="PS50075">
    <property type="entry name" value="CARRIER"/>
    <property type="match status" value="1"/>
</dbReference>
<dbReference type="InterPro" id="IPR049900">
    <property type="entry name" value="PKS_mFAS_DH"/>
</dbReference>
<comment type="caution">
    <text evidence="13">The sequence shown here is derived from an EMBL/GenBank/DDBJ whole genome shotgun (WGS) entry which is preliminary data.</text>
</comment>
<dbReference type="Pfam" id="PF08240">
    <property type="entry name" value="ADH_N"/>
    <property type="match status" value="1"/>
</dbReference>
<dbReference type="GO" id="GO:0006633">
    <property type="term" value="P:fatty acid biosynthetic process"/>
    <property type="evidence" value="ECO:0007669"/>
    <property type="project" value="InterPro"/>
</dbReference>
<evidence type="ECO:0000256" key="5">
    <source>
        <dbReference type="ARBA" id="ARBA00023002"/>
    </source>
</evidence>
<dbReference type="GO" id="GO:0004315">
    <property type="term" value="F:3-oxoacyl-[acyl-carrier-protein] synthase activity"/>
    <property type="evidence" value="ECO:0007669"/>
    <property type="project" value="InterPro"/>
</dbReference>
<dbReference type="Pfam" id="PF16197">
    <property type="entry name" value="KAsynt_C_assoc"/>
    <property type="match status" value="1"/>
</dbReference>
<feature type="compositionally biased region" description="Low complexity" evidence="9">
    <location>
        <begin position="1"/>
        <end position="15"/>
    </location>
</feature>
<dbReference type="PROSITE" id="PS52004">
    <property type="entry name" value="KS3_2"/>
    <property type="match status" value="1"/>
</dbReference>
<dbReference type="InterPro" id="IPR014030">
    <property type="entry name" value="Ketoacyl_synth_N"/>
</dbReference>
<dbReference type="PROSITE" id="PS00606">
    <property type="entry name" value="KS3_1"/>
    <property type="match status" value="1"/>
</dbReference>
<evidence type="ECO:0000313" key="13">
    <source>
        <dbReference type="EMBL" id="KAG9239333.1"/>
    </source>
</evidence>
<dbReference type="InterPro" id="IPR013968">
    <property type="entry name" value="PKS_KR"/>
</dbReference>
<dbReference type="SUPFAM" id="SSF47336">
    <property type="entry name" value="ACP-like"/>
    <property type="match status" value="1"/>
</dbReference>
<evidence type="ECO:0000256" key="6">
    <source>
        <dbReference type="ARBA" id="ARBA00023268"/>
    </source>
</evidence>
<dbReference type="InterPro" id="IPR020807">
    <property type="entry name" value="PKS_DH"/>
</dbReference>
<dbReference type="SUPFAM" id="SSF52151">
    <property type="entry name" value="FabD/lysophospholipase-like"/>
    <property type="match status" value="1"/>
</dbReference>
<evidence type="ECO:0000256" key="2">
    <source>
        <dbReference type="ARBA" id="ARBA00022553"/>
    </source>
</evidence>
<evidence type="ECO:0000256" key="9">
    <source>
        <dbReference type="SAM" id="MobiDB-lite"/>
    </source>
</evidence>
<feature type="region of interest" description="N-terminal hotdog fold" evidence="8">
    <location>
        <begin position="981"/>
        <end position="1115"/>
    </location>
</feature>
<keyword evidence="5" id="KW-0560">Oxidoreductase</keyword>
<dbReference type="Gene3D" id="1.10.1200.10">
    <property type="entry name" value="ACP-like"/>
    <property type="match status" value="1"/>
</dbReference>
<evidence type="ECO:0000313" key="14">
    <source>
        <dbReference type="Proteomes" id="UP000824998"/>
    </source>
</evidence>
<evidence type="ECO:0000259" key="10">
    <source>
        <dbReference type="PROSITE" id="PS50075"/>
    </source>
</evidence>
<dbReference type="FunFam" id="3.40.47.10:FF:000019">
    <property type="entry name" value="Polyketide synthase type I"/>
    <property type="match status" value="1"/>
</dbReference>
<dbReference type="Pfam" id="PF08242">
    <property type="entry name" value="Methyltransf_12"/>
    <property type="match status" value="1"/>
</dbReference>
<dbReference type="InterPro" id="IPR050091">
    <property type="entry name" value="PKS_NRPS_Biosynth_Enz"/>
</dbReference>
<dbReference type="InterPro" id="IPR013154">
    <property type="entry name" value="ADH-like_N"/>
</dbReference>
<keyword evidence="7" id="KW-0012">Acyltransferase</keyword>
<feature type="domain" description="PKS/mFAS DH" evidence="12">
    <location>
        <begin position="981"/>
        <end position="1297"/>
    </location>
</feature>
<dbReference type="SMART" id="SM00829">
    <property type="entry name" value="PKS_ER"/>
    <property type="match status" value="1"/>
</dbReference>
<dbReference type="InterPro" id="IPR006162">
    <property type="entry name" value="Ppantetheine_attach_site"/>
</dbReference>
<dbReference type="SUPFAM" id="SSF50129">
    <property type="entry name" value="GroES-like"/>
    <property type="match status" value="1"/>
</dbReference>
<dbReference type="InterPro" id="IPR029063">
    <property type="entry name" value="SAM-dependent_MTases_sf"/>
</dbReference>
<keyword evidence="1" id="KW-0596">Phosphopantetheine</keyword>
<dbReference type="PANTHER" id="PTHR43775:SF29">
    <property type="entry name" value="ASPERFURANONE POLYKETIDE SYNTHASE AFOG-RELATED"/>
    <property type="match status" value="1"/>
</dbReference>
<name>A0A9P7YSU5_9HELO</name>
<reference evidence="13" key="1">
    <citation type="journal article" date="2021" name="IMA Fungus">
        <title>Genomic characterization of three marine fungi, including Emericellopsis atlantica sp. nov. with signatures of a generalist lifestyle and marine biomass degradation.</title>
        <authorList>
            <person name="Hagestad O.C."/>
            <person name="Hou L."/>
            <person name="Andersen J.H."/>
            <person name="Hansen E.H."/>
            <person name="Altermark B."/>
            <person name="Li C."/>
            <person name="Kuhnert E."/>
            <person name="Cox R.J."/>
            <person name="Crous P.W."/>
            <person name="Spatafora J.W."/>
            <person name="Lail K."/>
            <person name="Amirebrahimi M."/>
            <person name="Lipzen A."/>
            <person name="Pangilinan J."/>
            <person name="Andreopoulos W."/>
            <person name="Hayes R.D."/>
            <person name="Ng V."/>
            <person name="Grigoriev I.V."/>
            <person name="Jackson S.A."/>
            <person name="Sutton T.D.S."/>
            <person name="Dobson A.D.W."/>
            <person name="Rama T."/>
        </authorList>
    </citation>
    <scope>NUCLEOTIDE SEQUENCE</scope>
    <source>
        <strain evidence="13">TRa018bII</strain>
    </source>
</reference>
<feature type="region of interest" description="C-terminal hotdog fold" evidence="8">
    <location>
        <begin position="1143"/>
        <end position="1297"/>
    </location>
</feature>
<evidence type="ECO:0000256" key="7">
    <source>
        <dbReference type="ARBA" id="ARBA00023315"/>
    </source>
</evidence>
<dbReference type="InterPro" id="IPR032821">
    <property type="entry name" value="PKS_assoc"/>
</dbReference>
<dbReference type="InterPro" id="IPR014031">
    <property type="entry name" value="Ketoacyl_synth_C"/>
</dbReference>
<dbReference type="OrthoDB" id="329835at2759"/>
<dbReference type="PANTHER" id="PTHR43775">
    <property type="entry name" value="FATTY ACID SYNTHASE"/>
    <property type="match status" value="1"/>
</dbReference>
<dbReference type="InterPro" id="IPR001226">
    <property type="entry name" value="Flavodoxin_CS"/>
</dbReference>
<dbReference type="InterPro" id="IPR016035">
    <property type="entry name" value="Acyl_Trfase/lysoPLipase"/>
</dbReference>
<dbReference type="InterPro" id="IPR036291">
    <property type="entry name" value="NAD(P)-bd_dom_sf"/>
</dbReference>
<dbReference type="InterPro" id="IPR049551">
    <property type="entry name" value="PKS_DH_C"/>
</dbReference>
<feature type="region of interest" description="Disordered" evidence="9">
    <location>
        <begin position="1"/>
        <end position="22"/>
    </location>
</feature>
<dbReference type="CDD" id="cd05195">
    <property type="entry name" value="enoyl_red"/>
    <property type="match status" value="1"/>
</dbReference>
<dbReference type="InterPro" id="IPR014043">
    <property type="entry name" value="Acyl_transferase_dom"/>
</dbReference>
<dbReference type="GO" id="GO:0030639">
    <property type="term" value="P:polyketide biosynthetic process"/>
    <property type="evidence" value="ECO:0007669"/>
    <property type="project" value="UniProtKB-ARBA"/>
</dbReference>
<dbReference type="Gene3D" id="3.40.50.150">
    <property type="entry name" value="Vaccinia Virus protein VP39"/>
    <property type="match status" value="1"/>
</dbReference>
<feature type="active site" description="Proton donor; for dehydratase activity" evidence="8">
    <location>
        <position position="1208"/>
    </location>
</feature>
<dbReference type="SUPFAM" id="SSF53901">
    <property type="entry name" value="Thiolase-like"/>
    <property type="match status" value="1"/>
</dbReference>
<keyword evidence="2" id="KW-0597">Phosphoprotein</keyword>
<dbReference type="Pfam" id="PF02801">
    <property type="entry name" value="Ketoacyl-synt_C"/>
    <property type="match status" value="1"/>
</dbReference>
<evidence type="ECO:0000256" key="3">
    <source>
        <dbReference type="ARBA" id="ARBA00022679"/>
    </source>
</evidence>
<dbReference type="SUPFAM" id="SSF53335">
    <property type="entry name" value="S-adenosyl-L-methionine-dependent methyltransferases"/>
    <property type="match status" value="1"/>
</dbReference>
<dbReference type="Gene3D" id="3.90.180.10">
    <property type="entry name" value="Medium-chain alcohol dehydrogenases, catalytic domain"/>
    <property type="match status" value="1"/>
</dbReference>
<dbReference type="InterPro" id="IPR020841">
    <property type="entry name" value="PKS_Beta-ketoAc_synthase_dom"/>
</dbReference>
<dbReference type="Pfam" id="PF08659">
    <property type="entry name" value="KR"/>
    <property type="match status" value="1"/>
</dbReference>
<dbReference type="InterPro" id="IPR016036">
    <property type="entry name" value="Malonyl_transacylase_ACP-bd"/>
</dbReference>
<dbReference type="FunFam" id="3.40.50.720:FF:000209">
    <property type="entry name" value="Polyketide synthase Pks12"/>
    <property type="match status" value="1"/>
</dbReference>
<dbReference type="InterPro" id="IPR020806">
    <property type="entry name" value="PKS_PP-bd"/>
</dbReference>
<gene>
    <name evidence="13" type="ORF">BJ875DRAFT_491623</name>
</gene>
<feature type="domain" description="Ketosynthase family 3 (KS3)" evidence="11">
    <location>
        <begin position="28"/>
        <end position="453"/>
    </location>
</feature>
<dbReference type="GO" id="GO:0031177">
    <property type="term" value="F:phosphopantetheine binding"/>
    <property type="evidence" value="ECO:0007669"/>
    <property type="project" value="InterPro"/>
</dbReference>
<dbReference type="Gene3D" id="3.40.366.10">
    <property type="entry name" value="Malonyl-Coenzyme A Acyl Carrier Protein, domain 2"/>
    <property type="match status" value="1"/>
</dbReference>
<dbReference type="InterPro" id="IPR009081">
    <property type="entry name" value="PP-bd_ACP"/>
</dbReference>
<dbReference type="Proteomes" id="UP000824998">
    <property type="component" value="Unassembled WGS sequence"/>
</dbReference>
<protein>
    <recommendedName>
        <fullName evidence="15">Carrier domain-containing protein</fullName>
    </recommendedName>
</protein>
<evidence type="ECO:0000259" key="11">
    <source>
        <dbReference type="PROSITE" id="PS52004"/>
    </source>
</evidence>
<dbReference type="InterPro" id="IPR042104">
    <property type="entry name" value="PKS_dehydratase_sf"/>
</dbReference>
<dbReference type="InterPro" id="IPR056501">
    <property type="entry name" value="NAD-bd_HRPKS_sdrA"/>
</dbReference>
<dbReference type="Gene3D" id="3.40.50.720">
    <property type="entry name" value="NAD(P)-binding Rossmann-like Domain"/>
    <property type="match status" value="3"/>
</dbReference>
<feature type="active site" description="Proton acceptor; for dehydratase activity" evidence="8">
    <location>
        <position position="1013"/>
    </location>
</feature>
<dbReference type="InterPro" id="IPR036736">
    <property type="entry name" value="ACP-like_sf"/>
</dbReference>
<dbReference type="PROSITE" id="PS52019">
    <property type="entry name" value="PKS_MFAS_DH"/>
    <property type="match status" value="1"/>
</dbReference>
<keyword evidence="6" id="KW-0511">Multifunctional enzyme</keyword>
<dbReference type="InterPro" id="IPR011032">
    <property type="entry name" value="GroES-like_sf"/>
</dbReference>
<dbReference type="Pfam" id="PF23114">
    <property type="entry name" value="NAD-bd_HRPKS_sdrA"/>
    <property type="match status" value="1"/>
</dbReference>
<organism evidence="13 14">
    <name type="scientific">Amylocarpus encephaloides</name>
    <dbReference type="NCBI Taxonomy" id="45428"/>
    <lineage>
        <taxon>Eukaryota</taxon>
        <taxon>Fungi</taxon>
        <taxon>Dikarya</taxon>
        <taxon>Ascomycota</taxon>
        <taxon>Pezizomycotina</taxon>
        <taxon>Leotiomycetes</taxon>
        <taxon>Helotiales</taxon>
        <taxon>Helotiales incertae sedis</taxon>
        <taxon>Amylocarpus</taxon>
    </lineage>
</organism>
<accession>A0A9P7YSU5</accession>
<evidence type="ECO:0000256" key="8">
    <source>
        <dbReference type="PROSITE-ProRule" id="PRU01363"/>
    </source>
</evidence>
<keyword evidence="14" id="KW-1185">Reference proteome</keyword>
<dbReference type="GO" id="GO:0004312">
    <property type="term" value="F:fatty acid synthase activity"/>
    <property type="evidence" value="ECO:0007669"/>
    <property type="project" value="TreeGrafter"/>
</dbReference>
<dbReference type="Pfam" id="PF00109">
    <property type="entry name" value="ketoacyl-synt"/>
    <property type="match status" value="1"/>
</dbReference>
<dbReference type="SMART" id="SM00826">
    <property type="entry name" value="PKS_DH"/>
    <property type="match status" value="1"/>
</dbReference>
<dbReference type="Gene3D" id="3.40.47.10">
    <property type="match status" value="1"/>
</dbReference>
<dbReference type="SUPFAM" id="SSF55048">
    <property type="entry name" value="Probable ACP-binding domain of malonyl-CoA ACP transacylase"/>
    <property type="match status" value="1"/>
</dbReference>
<dbReference type="Pfam" id="PF00698">
    <property type="entry name" value="Acyl_transf_1"/>
    <property type="match status" value="1"/>
</dbReference>
<evidence type="ECO:0000259" key="12">
    <source>
        <dbReference type="PROSITE" id="PS52019"/>
    </source>
</evidence>
<dbReference type="GO" id="GO:0016491">
    <property type="term" value="F:oxidoreductase activity"/>
    <property type="evidence" value="ECO:0007669"/>
    <property type="project" value="UniProtKB-KW"/>
</dbReference>
<sequence>MAENGHSNGSANSNGKNEHPAASVEDASMPIAIVGIGGRFPGDATNPEKLWDMVSQGKNARSEVPKDRFNIDAFYHPHAERQGTMNVRGGHFLKDDITAFDAPFFSITPKEANAMDPQQRMALEIAYEGLENAGIRIEDIAGTSMACYMASFTRDYSSLRAHDAEDIPMYEATGNGSTLISNRISWFFDLKGPSFSLDTACSSSLVALHLACQSLRTGECESAIVGGTNLILMPEMQISMTSLHFLSPDCKSQAFDHKANGYARGEGAAVVILKPLALALRDDNVIRGVIRGTAINQDGKTPGITLPSAKAQEELIKLTYKNAGLDFAQTGYFEAHGTGTPAGDPLETSAIGATLGSSRAEDDPILIGSIKTNVGHMEGVSGLAGLIKATYALEKGLVPPNLWFEKANPKIPMDKWRLKVPTELVPWPTKGLRRVSVNSFGYGGTNAHCIIDDAYHYLTARNLTGKHVTSIEDQIQYLPKPSGNGNTADGNPVNGNAVLSPNGNHISTPLPKIITWSSHEQTGSERMATLLLDYLQDKGNAEFLDRLAYTLSEKRSRLPWKSYAVASTTDELYTSLEKPLKPIRSSQAPSLGFVFTGQGAQWYAMGRELLAYSDFRDSVEAAEKYLKATGASWNLIDELTADDTSSRINEPELSQPLCTALQVALVDLLAHWNVKPSVVIGHSSGEIGAAYATGAITREDAWKIAYHRGRLSGSLSKQGAMLAVGLGEVAIKPYLDQVTDEQVIVACINSPLNVTLSGDLAAISQVEVLLQNDKIFARKLMVKTAYHSPHMELLAEEYLKSLKDLEPTSSNSSGVVMFSSVTGKVVDSEVLGTGEYWVSNMTRPVKFSPALQEALAYRPNRKRTLRNALFVNMLVELGPHSALQGPIHQILSNQEHGKLEIPYVSILTRGKNAVQTSLEAVGKLVQHGYPVNVTQANSVTHETKLPVALTDMPPFAWNRSYHYWYESAISSAFRKREFPRHDLFGALSGHSSTLEPSWSNYLRVSEMPWIEHHKVQSSILYPFAGMIVMAVEAARQIADRTKEIEGFQLRDISAGAAIVVPQEDNLETKLQFRPWRAGSRLPDSFWHEFTISCRTREGIWQQHCSGLVSVVYKTSVNETFVNETSAANKVYRDEYQRMANAGLRSDDPRQVYASMAELGLQWGPSFTGLVNINSGDFEAHCVLEIPNTKKYMPENFEFPHIIHPATLDGIIQMMIPALTPAGVPLEKAKIPRFVESVYISTKISANPSDKIYGYAKSKPYGFNESVMNVVASGSQWNEPLVIFEGCRTVALETMTEGIASQAMAKSLRKLGAHPTWDVDIDHLPLDVARKYFGRTSDAIPDTEWSIIRDLELASFILCKRVLRTYTPTDAQGFAPHLQQFYKFMERQYQLAVEGRLNCQTEDSDWLNTTEEFDAAHLETVTAASLDGKLMCRQGAVLDKIFSGELEPLQVLREEDLLTEYYRGGIGTNKWNPIIEDFVQSIAHKKDLTILEVGAGTGGTTTVVLNALGGRDHASACLRSYTFTDISPGFFEAASEDFKKWGAFLEYKVLNIEKDHVQQGLPTGHYDLVVANNVLHATSSIDACLANCKSMLKPGGTLLLVELTGTMARVPLIFGTLSGLWNGVNDNRNWGPMLTEPGWEERLKQQGFSGIDMCFRDHSTEDYSVSLMISRALPLPVDTLPPKIVLVSPSTPEDSGKELFASLSKSLESSGSQVETISLSQAQAINLTDRTCVSLLEATQPFMPTISQEAFESVQHIILHAKRTMWLTKGAAVESEIPEANLMAGLARTIRGESADIEFTLLDLDPAKEVEAGSTEAAIMSVLRSSNNASNVDRPDWEYAVRDGKVLVSRLEPDATMNELLEMSADQPLPEMLPFSQPGRYLALAIRTPGMLDTFQFVDDMEYTKPLADKDVEIAVKAVGMNFHDVMIAMGQIADTDLGVECSGVVTRVGKGVSKYAVGDKVITFRLGCYRTLLRNPEEMFQKIPDNMSFEVAASLPCIYTTAYYALFDVARLQRGESILIHAAAGGLGQAAIILSQHIGAEIFVTVSTDAKKQFLIEKYGIADDHVFNSRDLSFAKGIKRMTARGVNVVLNSLAGEALRQTWLCVAPFGRFIEVGKRDIVGNTGLDMSPFMDNITFSGLNMLSVYRDNIPLFARIIADMMRLLSQGIIKPVEPLRIMDYSQIEEAFRIMQMGKHIGKMVLRAGPEDLVPIVPQKSRPFHLSPDATYLLPGGLGGLGRSIASWMVDHGARYLVFTSRSGATKPQAKELVDGLIKRGVHVKAFACDISDLDAFTKVLKEVEAEYPPIRGLLTCAMQLQDTAFENMNIEDYRAAIRPKVQGTRNLHDLLPKDLDFFICLSSVGGIVGSRGQGNYNAGNTYQDALVHHRRAQGLKGTSINVGVVLGIGITAERGEILTYLKSGAMIGVREQELLTIVQAAMTDELPVQSSAGLATGGLLKQNSHDEPYWFYDGRFSHLRVFDTQTFAVTSEDTTAELHAGLAVATTMAEASELVCLALMKKLAKAMLMELEDLDSSRPANAYGVDSLVAVEVRAWVFKDVKSDVSVFEILSNAPLTQLAGNIAARSSLVGAGVRGAEEN</sequence>
<keyword evidence="3" id="KW-0808">Transferase</keyword>
<dbReference type="Gene3D" id="3.10.129.110">
    <property type="entry name" value="Polyketide synthase dehydratase"/>
    <property type="match status" value="1"/>
</dbReference>